<feature type="domain" description="N-acetyltransferase" evidence="1">
    <location>
        <begin position="161"/>
        <end position="307"/>
    </location>
</feature>
<dbReference type="AlphaFoldDB" id="A0A6J7K5R7"/>
<dbReference type="InterPro" id="IPR000182">
    <property type="entry name" value="GNAT_dom"/>
</dbReference>
<protein>
    <submittedName>
        <fullName evidence="2">Unannotated protein</fullName>
    </submittedName>
</protein>
<evidence type="ECO:0000259" key="1">
    <source>
        <dbReference type="PROSITE" id="PS51186"/>
    </source>
</evidence>
<accession>A0A6J7K5R7</accession>
<dbReference type="EMBL" id="CAFBMW010000022">
    <property type="protein sequence ID" value="CAB4950855.1"/>
    <property type="molecule type" value="Genomic_DNA"/>
</dbReference>
<gene>
    <name evidence="2" type="ORF">UFOPK3662_02529</name>
</gene>
<organism evidence="2">
    <name type="scientific">freshwater metagenome</name>
    <dbReference type="NCBI Taxonomy" id="449393"/>
    <lineage>
        <taxon>unclassified sequences</taxon>
        <taxon>metagenomes</taxon>
        <taxon>ecological metagenomes</taxon>
    </lineage>
</organism>
<reference evidence="2" key="1">
    <citation type="submission" date="2020-05" db="EMBL/GenBank/DDBJ databases">
        <authorList>
            <person name="Chiriac C."/>
            <person name="Salcher M."/>
            <person name="Ghai R."/>
            <person name="Kavagutti S V."/>
        </authorList>
    </citation>
    <scope>NUCLEOTIDE SEQUENCE</scope>
</reference>
<dbReference type="Gene3D" id="3.40.630.30">
    <property type="match status" value="1"/>
</dbReference>
<dbReference type="PROSITE" id="PS51186">
    <property type="entry name" value="GNAT"/>
    <property type="match status" value="2"/>
</dbReference>
<evidence type="ECO:0000313" key="2">
    <source>
        <dbReference type="EMBL" id="CAB4950855.1"/>
    </source>
</evidence>
<dbReference type="Pfam" id="PF00583">
    <property type="entry name" value="Acetyltransf_1"/>
    <property type="match status" value="2"/>
</dbReference>
<proteinExistence type="predicted"/>
<dbReference type="SUPFAM" id="SSF55729">
    <property type="entry name" value="Acyl-CoA N-acyltransferases (Nat)"/>
    <property type="match status" value="2"/>
</dbReference>
<dbReference type="CDD" id="cd04301">
    <property type="entry name" value="NAT_SF"/>
    <property type="match status" value="2"/>
</dbReference>
<dbReference type="PANTHER" id="PTHR43072">
    <property type="entry name" value="N-ACETYLTRANSFERASE"/>
    <property type="match status" value="1"/>
</dbReference>
<dbReference type="InterPro" id="IPR016181">
    <property type="entry name" value="Acyl_CoA_acyltransferase"/>
</dbReference>
<dbReference type="GO" id="GO:0016747">
    <property type="term" value="F:acyltransferase activity, transferring groups other than amino-acyl groups"/>
    <property type="evidence" value="ECO:0007669"/>
    <property type="project" value="InterPro"/>
</dbReference>
<sequence>MVGTTCPAYATVGCMEITPCTSDEDYEHWRQVRIAVIPYERTQSIAELRAGDTPERLLLLARDGGEVVGHGLAQRSDSAGAGSVIPRVLPEHRRRGVGTALLERLAGHVAGLGLDLVRGTADDDGALAFAHRFGFVEVNREVEQTYVVTGAPDVAPPPEGVEVVTARERPELWPDCFERFGREALAGFAVDTPLDVSLERWTRDWLGDPMFLAVHDGEVVGCAGLGLDSDTPSRAENSLTAVRGDWRGRGLAVHLKQRTLAWAADHGVTEVYTWTQDGNAAMRTLNTRLGYATTRTGIQLARALPLD</sequence>
<name>A0A6J7K5R7_9ZZZZ</name>
<feature type="domain" description="N-acetyltransferase" evidence="1">
    <location>
        <begin position="15"/>
        <end position="158"/>
    </location>
</feature>